<dbReference type="AlphaFoldDB" id="A0A2T9K3N9"/>
<dbReference type="InterPro" id="IPR058626">
    <property type="entry name" value="MdtA-like_b-barrel"/>
</dbReference>
<dbReference type="FunFam" id="2.40.420.20:FF:000001">
    <property type="entry name" value="Efflux RND transporter periplasmic adaptor subunit"/>
    <property type="match status" value="1"/>
</dbReference>
<dbReference type="Pfam" id="PF25917">
    <property type="entry name" value="BSH_RND"/>
    <property type="match status" value="1"/>
</dbReference>
<dbReference type="InterPro" id="IPR058625">
    <property type="entry name" value="MdtA-like_BSH"/>
</dbReference>
<evidence type="ECO:0000256" key="2">
    <source>
        <dbReference type="ARBA" id="ARBA00009477"/>
    </source>
</evidence>
<dbReference type="EMBL" id="QDKQ01000034">
    <property type="protein sequence ID" value="PVM90599.1"/>
    <property type="molecule type" value="Genomic_DNA"/>
</dbReference>
<dbReference type="Pfam" id="PF25876">
    <property type="entry name" value="HH_MFP_RND"/>
    <property type="match status" value="1"/>
</dbReference>
<reference evidence="9 10" key="1">
    <citation type="submission" date="2018-04" db="EMBL/GenBank/DDBJ databases">
        <title>The genome sequence of Caulobacter sp. 744.</title>
        <authorList>
            <person name="Gao J."/>
            <person name="Sun J."/>
        </authorList>
    </citation>
    <scope>NUCLEOTIDE SEQUENCE [LARGE SCALE GENOMIC DNA]</scope>
    <source>
        <strain evidence="9 10">774</strain>
    </source>
</reference>
<dbReference type="PROSITE" id="PS51257">
    <property type="entry name" value="PROKAR_LIPOPROTEIN"/>
    <property type="match status" value="1"/>
</dbReference>
<keyword evidence="4" id="KW-0732">Signal</keyword>
<keyword evidence="3" id="KW-0175">Coiled coil</keyword>
<dbReference type="PANTHER" id="PTHR30158">
    <property type="entry name" value="ACRA/E-RELATED COMPONENT OF DRUG EFFLUX TRANSPORTER"/>
    <property type="match status" value="1"/>
</dbReference>
<feature type="domain" description="Multidrug resistance protein MdtA-like C-terminal permuted SH3" evidence="8">
    <location>
        <begin position="306"/>
        <end position="368"/>
    </location>
</feature>
<dbReference type="Gene3D" id="2.40.30.170">
    <property type="match status" value="1"/>
</dbReference>
<comment type="similarity">
    <text evidence="2">Belongs to the membrane fusion protein (MFP) (TC 8.A.1) family.</text>
</comment>
<evidence type="ECO:0000256" key="1">
    <source>
        <dbReference type="ARBA" id="ARBA00004196"/>
    </source>
</evidence>
<dbReference type="GO" id="GO:0046677">
    <property type="term" value="P:response to antibiotic"/>
    <property type="evidence" value="ECO:0007669"/>
    <property type="project" value="TreeGrafter"/>
</dbReference>
<dbReference type="Proteomes" id="UP000245073">
    <property type="component" value="Unassembled WGS sequence"/>
</dbReference>
<dbReference type="Pfam" id="PF25967">
    <property type="entry name" value="RND-MFP_C"/>
    <property type="match status" value="1"/>
</dbReference>
<dbReference type="SUPFAM" id="SSF111369">
    <property type="entry name" value="HlyD-like secretion proteins"/>
    <property type="match status" value="1"/>
</dbReference>
<dbReference type="Pfam" id="PF25944">
    <property type="entry name" value="Beta-barrel_RND"/>
    <property type="match status" value="1"/>
</dbReference>
<dbReference type="RefSeq" id="WP_109100586.1">
    <property type="nucleotide sequence ID" value="NZ_QDKQ01000034.1"/>
</dbReference>
<gene>
    <name evidence="9" type="ORF">DDF67_09190</name>
</gene>
<evidence type="ECO:0000259" key="6">
    <source>
        <dbReference type="Pfam" id="PF25917"/>
    </source>
</evidence>
<feature type="coiled-coil region" evidence="3">
    <location>
        <begin position="115"/>
        <end position="173"/>
    </location>
</feature>
<evidence type="ECO:0000259" key="7">
    <source>
        <dbReference type="Pfam" id="PF25944"/>
    </source>
</evidence>
<feature type="chain" id="PRO_5015692791" evidence="4">
    <location>
        <begin position="23"/>
        <end position="384"/>
    </location>
</feature>
<dbReference type="GO" id="GO:0005886">
    <property type="term" value="C:plasma membrane"/>
    <property type="evidence" value="ECO:0007669"/>
    <property type="project" value="UniProtKB-SubCell"/>
</dbReference>
<evidence type="ECO:0000313" key="9">
    <source>
        <dbReference type="EMBL" id="PVM90599.1"/>
    </source>
</evidence>
<evidence type="ECO:0000256" key="4">
    <source>
        <dbReference type="SAM" id="SignalP"/>
    </source>
</evidence>
<dbReference type="InterPro" id="IPR058624">
    <property type="entry name" value="MdtA-like_HH"/>
</dbReference>
<dbReference type="PANTHER" id="PTHR30158:SF3">
    <property type="entry name" value="MULTIDRUG EFFLUX PUMP SUBUNIT ACRA-RELATED"/>
    <property type="match status" value="1"/>
</dbReference>
<organism evidence="9 10">
    <name type="scientific">Caulobacter endophyticus</name>
    <dbReference type="NCBI Taxonomy" id="2172652"/>
    <lineage>
        <taxon>Bacteria</taxon>
        <taxon>Pseudomonadati</taxon>
        <taxon>Pseudomonadota</taxon>
        <taxon>Alphaproteobacteria</taxon>
        <taxon>Caulobacterales</taxon>
        <taxon>Caulobacteraceae</taxon>
        <taxon>Caulobacter</taxon>
    </lineage>
</organism>
<dbReference type="NCBIfam" id="TIGR01730">
    <property type="entry name" value="RND_mfp"/>
    <property type="match status" value="1"/>
</dbReference>
<proteinExistence type="inferred from homology"/>
<evidence type="ECO:0000313" key="10">
    <source>
        <dbReference type="Proteomes" id="UP000245073"/>
    </source>
</evidence>
<dbReference type="Gene3D" id="2.40.50.100">
    <property type="match status" value="1"/>
</dbReference>
<dbReference type="InterPro" id="IPR006143">
    <property type="entry name" value="RND_pump_MFP"/>
</dbReference>
<dbReference type="InterPro" id="IPR058627">
    <property type="entry name" value="MdtA-like_C"/>
</dbReference>
<keyword evidence="10" id="KW-1185">Reference proteome</keyword>
<feature type="signal peptide" evidence="4">
    <location>
        <begin position="1"/>
        <end position="22"/>
    </location>
</feature>
<feature type="domain" description="Multidrug resistance protein MdtA-like alpha-helical hairpin" evidence="5">
    <location>
        <begin position="108"/>
        <end position="177"/>
    </location>
</feature>
<dbReference type="PRINTS" id="PR01490">
    <property type="entry name" value="RTXTOXIND"/>
</dbReference>
<dbReference type="Gene3D" id="1.10.287.470">
    <property type="entry name" value="Helix hairpin bin"/>
    <property type="match status" value="1"/>
</dbReference>
<comment type="caution">
    <text evidence="9">The sequence shown here is derived from an EMBL/GenBank/DDBJ whole genome shotgun (WGS) entry which is preliminary data.</text>
</comment>
<feature type="domain" description="Multidrug resistance protein MdtA-like beta-barrel" evidence="7">
    <location>
        <begin position="215"/>
        <end position="300"/>
    </location>
</feature>
<dbReference type="GO" id="GO:0022857">
    <property type="term" value="F:transmembrane transporter activity"/>
    <property type="evidence" value="ECO:0007669"/>
    <property type="project" value="InterPro"/>
</dbReference>
<name>A0A2T9K3N9_9CAUL</name>
<evidence type="ECO:0000259" key="5">
    <source>
        <dbReference type="Pfam" id="PF25876"/>
    </source>
</evidence>
<comment type="subcellular location">
    <subcellularLocation>
        <location evidence="1">Cell envelope</location>
    </subcellularLocation>
</comment>
<feature type="domain" description="Multidrug resistance protein MdtA-like barrel-sandwich hybrid" evidence="6">
    <location>
        <begin position="70"/>
        <end position="210"/>
    </location>
</feature>
<protein>
    <submittedName>
        <fullName evidence="9">Efflux transporter periplasmic adaptor subunit</fullName>
    </submittedName>
</protein>
<evidence type="ECO:0000259" key="8">
    <source>
        <dbReference type="Pfam" id="PF25967"/>
    </source>
</evidence>
<evidence type="ECO:0000256" key="3">
    <source>
        <dbReference type="SAM" id="Coils"/>
    </source>
</evidence>
<dbReference type="OrthoDB" id="9816569at2"/>
<accession>A0A2T9K3N9</accession>
<dbReference type="Gene3D" id="2.40.420.20">
    <property type="match status" value="1"/>
</dbReference>
<sequence>MAIKRPLAASAVLLAAVSLTLAACGQGKGGAAGGMGAGGPTPVGVVVVKTEPVTLTSELQGRTSAYLVSEVRPQVGGIVKARLFQEGSYVRAGQPLYQIEPATFQAAVNSAQAGLAQAQATYTAAKLKADRYKELVAVNAVSKQDNDDAQAAAQQAQANVAAQKAAVETARINLGWTRVVAPISGRIGKSSVTPGALVTATQTTALATIQNLDKIYVDLTQSSAELLQLQRDLAGGQLGRSGSAQVSLKLEDGSTYPTQGRLEFADVTVDQTTGSFGLRATFDNPNGTLLPGMYVRATLGKGVASNGVLIPQAGVSRDPKGNATVTVVGAKDMAEIRPITVGQTVGDKWLVTSGLKVGDKVIVEGLQKVRPGAPVKAAVITAQR</sequence>